<organism evidence="13 14">
    <name type="scientific">Faecousia intestinalis</name>
    <dbReference type="NCBI Taxonomy" id="3133167"/>
    <lineage>
        <taxon>Bacteria</taxon>
        <taxon>Bacillati</taxon>
        <taxon>Bacillota</taxon>
        <taxon>Clostridia</taxon>
        <taxon>Eubacteriales</taxon>
        <taxon>Oscillospiraceae</taxon>
        <taxon>Faecousia</taxon>
    </lineage>
</organism>
<dbReference type="NCBIfam" id="NF003811">
    <property type="entry name" value="PRK05402.1"/>
    <property type="match status" value="1"/>
</dbReference>
<dbReference type="Proteomes" id="UP001491552">
    <property type="component" value="Unassembled WGS sequence"/>
</dbReference>
<dbReference type="CDD" id="cd02855">
    <property type="entry name" value="E_set_GBE_prok_N"/>
    <property type="match status" value="1"/>
</dbReference>
<comment type="caution">
    <text evidence="13">The sequence shown here is derived from an EMBL/GenBank/DDBJ whole genome shotgun (WGS) entry which is preliminary data.</text>
</comment>
<dbReference type="NCBIfam" id="TIGR01515">
    <property type="entry name" value="branching_enzym"/>
    <property type="match status" value="1"/>
</dbReference>
<dbReference type="CDD" id="cd11322">
    <property type="entry name" value="AmyAc_Glg_BE"/>
    <property type="match status" value="1"/>
</dbReference>
<comment type="similarity">
    <text evidence="4 11">Belongs to the glycosyl hydrolase 13 family. GlgB subfamily.</text>
</comment>
<dbReference type="InterPro" id="IPR037439">
    <property type="entry name" value="Branching_enzy"/>
</dbReference>
<keyword evidence="14" id="KW-1185">Reference proteome</keyword>
<dbReference type="InterPro" id="IPR044143">
    <property type="entry name" value="GlgB_N_E_set_prok"/>
</dbReference>
<proteinExistence type="inferred from homology"/>
<dbReference type="HAMAP" id="MF_00685">
    <property type="entry name" value="GlgB"/>
    <property type="match status" value="1"/>
</dbReference>
<keyword evidence="8" id="KW-0624">Polysaccharide degradation</keyword>
<keyword evidence="5 11" id="KW-0321">Glycogen metabolism</keyword>
<dbReference type="InterPro" id="IPR014756">
    <property type="entry name" value="Ig_E-set"/>
</dbReference>
<dbReference type="InterPro" id="IPR006048">
    <property type="entry name" value="A-amylase/branching_C"/>
</dbReference>
<evidence type="ECO:0000256" key="3">
    <source>
        <dbReference type="ARBA" id="ARBA00004964"/>
    </source>
</evidence>
<evidence type="ECO:0000313" key="14">
    <source>
        <dbReference type="Proteomes" id="UP001491552"/>
    </source>
</evidence>
<dbReference type="Gene3D" id="2.60.40.10">
    <property type="entry name" value="Immunoglobulins"/>
    <property type="match status" value="1"/>
</dbReference>
<evidence type="ECO:0000256" key="10">
    <source>
        <dbReference type="ARBA" id="ARBA00023277"/>
    </source>
</evidence>
<dbReference type="Pfam" id="PF02806">
    <property type="entry name" value="Alpha-amylase_C"/>
    <property type="match status" value="1"/>
</dbReference>
<dbReference type="RefSeq" id="WP_349135520.1">
    <property type="nucleotide sequence ID" value="NZ_JBBMFF010000191.1"/>
</dbReference>
<evidence type="ECO:0000256" key="11">
    <source>
        <dbReference type="HAMAP-Rule" id="MF_00685"/>
    </source>
</evidence>
<dbReference type="InterPro" id="IPR013780">
    <property type="entry name" value="Glyco_hydro_b"/>
</dbReference>
<keyword evidence="6 11" id="KW-0328">Glycosyltransferase</keyword>
<name>A0ABV1G5Z4_9FIRM</name>
<dbReference type="InterPro" id="IPR006407">
    <property type="entry name" value="GlgB"/>
</dbReference>
<keyword evidence="10 11" id="KW-0119">Carbohydrate metabolism</keyword>
<feature type="domain" description="Glycosyl hydrolase family 13 catalytic" evidence="12">
    <location>
        <begin position="149"/>
        <end position="512"/>
    </location>
</feature>
<dbReference type="EC" id="2.4.1.18" evidence="11"/>
<dbReference type="Gene3D" id="2.60.40.1180">
    <property type="entry name" value="Golgi alpha-mannosidase II"/>
    <property type="match status" value="1"/>
</dbReference>
<keyword evidence="7 11" id="KW-0808">Transferase</keyword>
<comment type="subunit">
    <text evidence="11">Monomer.</text>
</comment>
<dbReference type="PIRSF" id="PIRSF000463">
    <property type="entry name" value="GlgB"/>
    <property type="match status" value="1"/>
</dbReference>
<dbReference type="PANTHER" id="PTHR43651:SF3">
    <property type="entry name" value="1,4-ALPHA-GLUCAN-BRANCHING ENZYME"/>
    <property type="match status" value="1"/>
</dbReference>
<evidence type="ECO:0000256" key="8">
    <source>
        <dbReference type="ARBA" id="ARBA00023001"/>
    </source>
</evidence>
<dbReference type="SUPFAM" id="SSF51011">
    <property type="entry name" value="Glycosyl hydrolase domain"/>
    <property type="match status" value="1"/>
</dbReference>
<evidence type="ECO:0000313" key="13">
    <source>
        <dbReference type="EMBL" id="MEQ2510836.1"/>
    </source>
</evidence>
<gene>
    <name evidence="11 13" type="primary">glgB</name>
    <name evidence="13" type="ORF">WMO66_06185</name>
</gene>
<evidence type="ECO:0000256" key="4">
    <source>
        <dbReference type="ARBA" id="ARBA00009000"/>
    </source>
</evidence>
<sequence>MEQTLHNAFKRFSLGDELRAYTFLGCHAAERDGVHGYVFRVWAPRAQGVSVTGDWNFWNTEDLPMTLVEYGIWEAFSAYAREGDAYKFYIRRRDGSAVYKSDPYAFRNCALPDTSSRICTLDGYTWGDADYRRKQGKRKLLNCPMNIYEMHFGSWRRKPDGSLYTYDELADELVPYLKDMGYTHIELMPLSEYPYEPSWGYQVTGYYAPTFRYGEPKQLMRFVDKCHEAGIGVLLDWVPAHFPKDENGLYEFDGTCCYELEDPLMNEHPDWTTRIFDFGKGEVQSFLISNAVYWLEQYHIDGLRVDAVAAMLYLDYGRREYHPNKFGGKENLEAIAFLRKLNRAVFSVRRSAITAAEESTAFPLVTKPDYDGGLGFLFKWNMGWMNDMLHYMSLDPLFRKGSHNDLTFSMTYAYSENFILPLSHDEVVHGKCSLINKMPGEYDDKFSNLRVFYGFMMGHPGKKLSFMGNEFAQFIEWNYAQQLDWLLLDYERHRQMQDYVRDLNHFYLDHSSLWNNDSDWNGFQWISADDRDNSVIAFRRIDRRGCELIVICNFCPVTRTDYRLGLPKPGEYEAVFNSDEVRYGGKGTELPVVTAEKEPLHGLPFSGSFTLAPLSVAFYRKKTAPRKKTAKS</sequence>
<evidence type="ECO:0000256" key="1">
    <source>
        <dbReference type="ARBA" id="ARBA00000826"/>
    </source>
</evidence>
<dbReference type="Pfam" id="PF00128">
    <property type="entry name" value="Alpha-amylase"/>
    <property type="match status" value="1"/>
</dbReference>
<dbReference type="SUPFAM" id="SSF81296">
    <property type="entry name" value="E set domains"/>
    <property type="match status" value="1"/>
</dbReference>
<evidence type="ECO:0000256" key="6">
    <source>
        <dbReference type="ARBA" id="ARBA00022676"/>
    </source>
</evidence>
<protein>
    <recommendedName>
        <fullName evidence="11">1,4-alpha-glucan branching enzyme GlgB</fullName>
        <ecNumber evidence="11">2.4.1.18</ecNumber>
    </recommendedName>
    <alternativeName>
        <fullName evidence="11">1,4-alpha-D-glucan:1,4-alpha-D-glucan 6-glucosyl-transferase</fullName>
    </alternativeName>
    <alternativeName>
        <fullName evidence="11">Alpha-(1-&gt;4)-glucan branching enzyme</fullName>
    </alternativeName>
    <alternativeName>
        <fullName evidence="11">Glycogen branching enzyme</fullName>
        <shortName evidence="11">BE</shortName>
    </alternativeName>
</protein>
<dbReference type="Pfam" id="PF02922">
    <property type="entry name" value="CBM_48"/>
    <property type="match status" value="1"/>
</dbReference>
<dbReference type="SUPFAM" id="SSF51445">
    <property type="entry name" value="(Trans)glycosidases"/>
    <property type="match status" value="1"/>
</dbReference>
<evidence type="ECO:0000259" key="12">
    <source>
        <dbReference type="SMART" id="SM00642"/>
    </source>
</evidence>
<reference evidence="13 14" key="1">
    <citation type="submission" date="2024-03" db="EMBL/GenBank/DDBJ databases">
        <title>Human intestinal bacterial collection.</title>
        <authorList>
            <person name="Pauvert C."/>
            <person name="Hitch T.C.A."/>
            <person name="Clavel T."/>
        </authorList>
    </citation>
    <scope>NUCLEOTIDE SEQUENCE [LARGE SCALE GENOMIC DNA]</scope>
    <source>
        <strain evidence="13 14">CLA-AA-H192</strain>
    </source>
</reference>
<dbReference type="InterPro" id="IPR013783">
    <property type="entry name" value="Ig-like_fold"/>
</dbReference>
<comment type="catalytic activity">
    <reaction evidence="1 11">
        <text>Transfers a segment of a (1-&gt;4)-alpha-D-glucan chain to a primary hydroxy group in a similar glucan chain.</text>
        <dbReference type="EC" id="2.4.1.18"/>
    </reaction>
</comment>
<accession>A0ABV1G5Z4</accession>
<dbReference type="PANTHER" id="PTHR43651">
    <property type="entry name" value="1,4-ALPHA-GLUCAN-BRANCHING ENZYME"/>
    <property type="match status" value="1"/>
</dbReference>
<dbReference type="InterPro" id="IPR006047">
    <property type="entry name" value="GH13_cat_dom"/>
</dbReference>
<dbReference type="EMBL" id="JBBMFF010000191">
    <property type="protein sequence ID" value="MEQ2510836.1"/>
    <property type="molecule type" value="Genomic_DNA"/>
</dbReference>
<dbReference type="SMART" id="SM00642">
    <property type="entry name" value="Aamy"/>
    <property type="match status" value="1"/>
</dbReference>
<keyword evidence="8" id="KW-0136">Cellulose degradation</keyword>
<dbReference type="NCBIfam" id="NF008967">
    <property type="entry name" value="PRK12313.1"/>
    <property type="match status" value="1"/>
</dbReference>
<keyword evidence="9 11" id="KW-0320">Glycogen biosynthesis</keyword>
<dbReference type="Gene3D" id="3.20.20.80">
    <property type="entry name" value="Glycosidases"/>
    <property type="match status" value="1"/>
</dbReference>
<evidence type="ECO:0000256" key="7">
    <source>
        <dbReference type="ARBA" id="ARBA00022679"/>
    </source>
</evidence>
<feature type="active site" description="Proton donor" evidence="11">
    <location>
        <position position="357"/>
    </location>
</feature>
<dbReference type="InterPro" id="IPR004193">
    <property type="entry name" value="Glyco_hydro_13_N"/>
</dbReference>
<evidence type="ECO:0000256" key="2">
    <source>
        <dbReference type="ARBA" id="ARBA00002953"/>
    </source>
</evidence>
<feature type="active site" description="Nucleophile" evidence="11">
    <location>
        <position position="306"/>
    </location>
</feature>
<comment type="function">
    <text evidence="2 11">Catalyzes the formation of the alpha-1,6-glucosidic linkages in glycogen by scission of a 1,4-alpha-linked oligosaccharide from growing alpha-1,4-glucan chains and the subsequent attachment of the oligosaccharide to the alpha-1,6 position.</text>
</comment>
<dbReference type="InterPro" id="IPR017853">
    <property type="entry name" value="GH"/>
</dbReference>
<comment type="pathway">
    <text evidence="3 11">Glycan biosynthesis; glycogen biosynthesis.</text>
</comment>
<evidence type="ECO:0000256" key="9">
    <source>
        <dbReference type="ARBA" id="ARBA00023056"/>
    </source>
</evidence>
<evidence type="ECO:0000256" key="5">
    <source>
        <dbReference type="ARBA" id="ARBA00022600"/>
    </source>
</evidence>